<dbReference type="SUPFAM" id="SSF56112">
    <property type="entry name" value="Protein kinase-like (PK-like)"/>
    <property type="match status" value="1"/>
</dbReference>
<proteinExistence type="predicted"/>
<feature type="compositionally biased region" description="Low complexity" evidence="6">
    <location>
        <begin position="350"/>
        <end position="363"/>
    </location>
</feature>
<keyword evidence="10" id="KW-1185">Reference proteome</keyword>
<keyword evidence="7" id="KW-1133">Transmembrane helix</keyword>
<evidence type="ECO:0000256" key="5">
    <source>
        <dbReference type="PROSITE-ProRule" id="PRU10141"/>
    </source>
</evidence>
<feature type="binding site" evidence="5">
    <location>
        <position position="43"/>
    </location>
    <ligand>
        <name>ATP</name>
        <dbReference type="ChEBI" id="CHEBI:30616"/>
    </ligand>
</feature>
<feature type="region of interest" description="Disordered" evidence="6">
    <location>
        <begin position="350"/>
        <end position="375"/>
    </location>
</feature>
<sequence length="524" mass="55380">MFALTANDPRQIGPYRVVASLGEGGMGHVYLTGSPDGRWLAVKRVLPHLAHDAGFRSRFALEVETARRVASPHTVRLVDADTGAEQPWLASEFIPGPTLVQHVEAHGPLAEAHVRRLGVDLAAALTAIHGAGLVHRDLKPSNVILTSTGSKLLDFGISRAIDYSTSVALTQTGGVVGSPGYMSPEQAQSNPLTERSDIFSLGCLLAMAATGRVPFEGPSIPQVLFKVVYEEPDLSSVPEALRGPIGACLAKDPADRPTLTELTEILSGTGEVASEAPEPVVSFIEHQRQQAAAFTGPAPTMVDQGPTYVFPPVPVRSKPRLSRPVIAVLAAVAALLVIVPLWIVLSSGDDPPPSGDGDFADSGSDGDESSASESSLSIPSSAELCELLDPESFATALGTAWEFEDIQEDDDACRATVRDSESIAYSSLSIWVVGTTADSWAFCPFTDCDYDYNGVLVGSESTERPWEMGGVVETGPRMEMIWYQEGLSGTVSATTMGADDEAASDLPDLLHELGVALYDLAEAA</sequence>
<evidence type="ECO:0000313" key="9">
    <source>
        <dbReference type="EMBL" id="THV26422.1"/>
    </source>
</evidence>
<keyword evidence="7" id="KW-0472">Membrane</keyword>
<evidence type="ECO:0000256" key="2">
    <source>
        <dbReference type="ARBA" id="ARBA00022741"/>
    </source>
</evidence>
<dbReference type="GO" id="GO:0005524">
    <property type="term" value="F:ATP binding"/>
    <property type="evidence" value="ECO:0007669"/>
    <property type="project" value="UniProtKB-UniRule"/>
</dbReference>
<evidence type="ECO:0000256" key="4">
    <source>
        <dbReference type="ARBA" id="ARBA00022840"/>
    </source>
</evidence>
<dbReference type="Gene3D" id="1.10.510.10">
    <property type="entry name" value="Transferase(Phosphotransferase) domain 1"/>
    <property type="match status" value="1"/>
</dbReference>
<dbReference type="InterPro" id="IPR011009">
    <property type="entry name" value="Kinase-like_dom_sf"/>
</dbReference>
<reference evidence="9 10" key="1">
    <citation type="journal article" date="2018" name="Int. J. Syst. Evol. Microbiol.">
        <title>Glycomyces paridis sp. nov., isolated from the medicinal plant Paris polyphylla.</title>
        <authorList>
            <person name="Fang X.M."/>
            <person name="Bai J.L."/>
            <person name="Su J."/>
            <person name="Zhao L.L."/>
            <person name="Liu H.Y."/>
            <person name="Ma B.P."/>
            <person name="Zhang Y.Q."/>
            <person name="Yu L.Y."/>
        </authorList>
    </citation>
    <scope>NUCLEOTIDE SEQUENCE [LARGE SCALE GENOMIC DNA]</scope>
    <source>
        <strain evidence="9 10">CPCC 204357</strain>
    </source>
</reference>
<evidence type="ECO:0000313" key="10">
    <source>
        <dbReference type="Proteomes" id="UP000305792"/>
    </source>
</evidence>
<dbReference type="CDD" id="cd14014">
    <property type="entry name" value="STKc_PknB_like"/>
    <property type="match status" value="1"/>
</dbReference>
<dbReference type="InterPro" id="IPR000719">
    <property type="entry name" value="Prot_kinase_dom"/>
</dbReference>
<dbReference type="PROSITE" id="PS00108">
    <property type="entry name" value="PROTEIN_KINASE_ST"/>
    <property type="match status" value="1"/>
</dbReference>
<evidence type="ECO:0000256" key="7">
    <source>
        <dbReference type="SAM" id="Phobius"/>
    </source>
</evidence>
<evidence type="ECO:0000259" key="8">
    <source>
        <dbReference type="PROSITE" id="PS50011"/>
    </source>
</evidence>
<dbReference type="Gene3D" id="3.30.200.20">
    <property type="entry name" value="Phosphorylase Kinase, domain 1"/>
    <property type="match status" value="1"/>
</dbReference>
<feature type="domain" description="Protein kinase" evidence="8">
    <location>
        <begin position="15"/>
        <end position="281"/>
    </location>
</feature>
<evidence type="ECO:0000256" key="3">
    <source>
        <dbReference type="ARBA" id="ARBA00022777"/>
    </source>
</evidence>
<gene>
    <name evidence="9" type="ORF">E9998_17825</name>
</gene>
<dbReference type="SMART" id="SM00220">
    <property type="entry name" value="S_TKc"/>
    <property type="match status" value="1"/>
</dbReference>
<keyword evidence="7" id="KW-0812">Transmembrane</keyword>
<dbReference type="OrthoDB" id="3414931at2"/>
<accession>A0A4S8PB96</accession>
<dbReference type="Pfam" id="PF00069">
    <property type="entry name" value="Pkinase"/>
    <property type="match status" value="1"/>
</dbReference>
<evidence type="ECO:0000256" key="6">
    <source>
        <dbReference type="SAM" id="MobiDB-lite"/>
    </source>
</evidence>
<dbReference type="InterPro" id="IPR008271">
    <property type="entry name" value="Ser/Thr_kinase_AS"/>
</dbReference>
<keyword evidence="1" id="KW-0808">Transferase</keyword>
<dbReference type="InterPro" id="IPR017441">
    <property type="entry name" value="Protein_kinase_ATP_BS"/>
</dbReference>
<dbReference type="Proteomes" id="UP000305792">
    <property type="component" value="Unassembled WGS sequence"/>
</dbReference>
<dbReference type="AlphaFoldDB" id="A0A4S8PB96"/>
<protein>
    <submittedName>
        <fullName evidence="9">Serine/threonine protein kinase</fullName>
    </submittedName>
</protein>
<name>A0A4S8PB96_9ACTN</name>
<dbReference type="EMBL" id="STGX01000014">
    <property type="protein sequence ID" value="THV26422.1"/>
    <property type="molecule type" value="Genomic_DNA"/>
</dbReference>
<comment type="caution">
    <text evidence="9">The sequence shown here is derived from an EMBL/GenBank/DDBJ whole genome shotgun (WGS) entry which is preliminary data.</text>
</comment>
<keyword evidence="9" id="KW-0723">Serine/threonine-protein kinase</keyword>
<keyword evidence="3 9" id="KW-0418">Kinase</keyword>
<dbReference type="PROSITE" id="PS00107">
    <property type="entry name" value="PROTEIN_KINASE_ATP"/>
    <property type="match status" value="1"/>
</dbReference>
<dbReference type="PANTHER" id="PTHR43289:SF34">
    <property type="entry name" value="SERINE_THREONINE-PROTEIN KINASE YBDM-RELATED"/>
    <property type="match status" value="1"/>
</dbReference>
<dbReference type="GO" id="GO:0004674">
    <property type="term" value="F:protein serine/threonine kinase activity"/>
    <property type="evidence" value="ECO:0007669"/>
    <property type="project" value="UniProtKB-KW"/>
</dbReference>
<evidence type="ECO:0000256" key="1">
    <source>
        <dbReference type="ARBA" id="ARBA00022679"/>
    </source>
</evidence>
<keyword evidence="4 5" id="KW-0067">ATP-binding</keyword>
<dbReference type="PROSITE" id="PS50011">
    <property type="entry name" value="PROTEIN_KINASE_DOM"/>
    <property type="match status" value="1"/>
</dbReference>
<dbReference type="PANTHER" id="PTHR43289">
    <property type="entry name" value="MITOGEN-ACTIVATED PROTEIN KINASE KINASE KINASE 20-RELATED"/>
    <property type="match status" value="1"/>
</dbReference>
<keyword evidence="2 5" id="KW-0547">Nucleotide-binding</keyword>
<feature type="transmembrane region" description="Helical" evidence="7">
    <location>
        <begin position="325"/>
        <end position="345"/>
    </location>
</feature>
<dbReference type="RefSeq" id="WP_136531051.1">
    <property type="nucleotide sequence ID" value="NZ_STGX01000014.1"/>
</dbReference>
<organism evidence="9 10">
    <name type="scientific">Glycomyces paridis</name>
    <dbReference type="NCBI Taxonomy" id="2126555"/>
    <lineage>
        <taxon>Bacteria</taxon>
        <taxon>Bacillati</taxon>
        <taxon>Actinomycetota</taxon>
        <taxon>Actinomycetes</taxon>
        <taxon>Glycomycetales</taxon>
        <taxon>Glycomycetaceae</taxon>
        <taxon>Glycomyces</taxon>
    </lineage>
</organism>